<dbReference type="Gene3D" id="1.10.530.10">
    <property type="match status" value="1"/>
</dbReference>
<keyword evidence="2" id="KW-1133">Transmembrane helix</keyword>
<feature type="domain" description="MurNAc-LAA" evidence="3">
    <location>
        <begin position="114"/>
        <end position="256"/>
    </location>
</feature>
<dbReference type="Gene3D" id="3.40.630.40">
    <property type="entry name" value="Zn-dependent exopeptidases"/>
    <property type="match status" value="1"/>
</dbReference>
<dbReference type="Proteomes" id="UP000007177">
    <property type="component" value="Chromosome"/>
</dbReference>
<dbReference type="GO" id="GO:0009253">
    <property type="term" value="P:peptidoglycan catabolic process"/>
    <property type="evidence" value="ECO:0007669"/>
    <property type="project" value="InterPro"/>
</dbReference>
<dbReference type="InterPro" id="IPR002901">
    <property type="entry name" value="MGlyc_endo_b_GlcNAc-like_dom"/>
</dbReference>
<keyword evidence="2" id="KW-0812">Transmembrane</keyword>
<dbReference type="PANTHER" id="PTHR30404">
    <property type="entry name" value="N-ACETYLMURAMOYL-L-ALANINE AMIDASE"/>
    <property type="match status" value="1"/>
</dbReference>
<dbReference type="GO" id="GO:0004040">
    <property type="term" value="F:amidase activity"/>
    <property type="evidence" value="ECO:0007669"/>
    <property type="project" value="InterPro"/>
</dbReference>
<evidence type="ECO:0000313" key="4">
    <source>
        <dbReference type="EMBL" id="AFA47045.1"/>
    </source>
</evidence>
<dbReference type="AlphaFoldDB" id="H6LGA9"/>
<reference evidence="4 5" key="2">
    <citation type="journal article" date="2012" name="PLoS ONE">
        <title>An ancient pathway combining carbon dioxide fixation with the generation and utilization of a sodium ion gradient for ATP synthesis.</title>
        <authorList>
            <person name="Poehlein A."/>
            <person name="Schmidt S."/>
            <person name="Kaster A.K."/>
            <person name="Goenrich M."/>
            <person name="Vollmers J."/>
            <person name="Thurmer A."/>
            <person name="Bertsch J."/>
            <person name="Schuchmann K."/>
            <person name="Voigt B."/>
            <person name="Hecker M."/>
            <person name="Daniel R."/>
            <person name="Thauer R.K."/>
            <person name="Gottschalk G."/>
            <person name="Muller V."/>
        </authorList>
    </citation>
    <scope>NUCLEOTIDE SEQUENCE [LARGE SCALE GENOMIC DNA]</scope>
    <source>
        <strain evidence="5">ATCC 29683 / DSM 1030 / JCM 2381 / KCTC 1655 / WB1</strain>
    </source>
</reference>
<evidence type="ECO:0000256" key="2">
    <source>
        <dbReference type="SAM" id="Phobius"/>
    </source>
</evidence>
<dbReference type="Pfam" id="PF08481">
    <property type="entry name" value="GBS_Bsp-like"/>
    <property type="match status" value="5"/>
</dbReference>
<dbReference type="PANTHER" id="PTHR30404:SF0">
    <property type="entry name" value="N-ACETYLMURAMOYL-L-ALANINE AMIDASE AMIC"/>
    <property type="match status" value="1"/>
</dbReference>
<protein>
    <submittedName>
        <fullName evidence="4">Amidase</fullName>
    </submittedName>
</protein>
<dbReference type="HOGENOM" id="CLU_311406_0_0_9"/>
<organism evidence="4 5">
    <name type="scientific">Acetobacterium woodii (strain ATCC 29683 / DSM 1030 / JCM 2381 / KCTC 1655 / WB1)</name>
    <dbReference type="NCBI Taxonomy" id="931626"/>
    <lineage>
        <taxon>Bacteria</taxon>
        <taxon>Bacillati</taxon>
        <taxon>Bacillota</taxon>
        <taxon>Clostridia</taxon>
        <taxon>Eubacteriales</taxon>
        <taxon>Eubacteriaceae</taxon>
        <taxon>Acetobacterium</taxon>
    </lineage>
</organism>
<dbReference type="Pfam" id="PF01520">
    <property type="entry name" value="Amidase_3"/>
    <property type="match status" value="1"/>
</dbReference>
<dbReference type="InterPro" id="IPR050695">
    <property type="entry name" value="N-acetylmuramoyl_amidase_3"/>
</dbReference>
<name>H6LGA9_ACEWD</name>
<keyword evidence="5" id="KW-1185">Reference proteome</keyword>
<dbReference type="STRING" id="931626.Awo_c02360"/>
<dbReference type="OrthoDB" id="9794294at2"/>
<dbReference type="SUPFAM" id="SSF53187">
    <property type="entry name" value="Zn-dependent exopeptidases"/>
    <property type="match status" value="1"/>
</dbReference>
<keyword evidence="1" id="KW-0378">Hydrolase</keyword>
<dbReference type="SMART" id="SM00646">
    <property type="entry name" value="Ami_3"/>
    <property type="match status" value="1"/>
</dbReference>
<keyword evidence="2" id="KW-0472">Membrane</keyword>
<dbReference type="eggNOG" id="COG1705">
    <property type="taxonomic scope" value="Bacteria"/>
</dbReference>
<dbReference type="CDD" id="cd02696">
    <property type="entry name" value="MurNAc-LAA"/>
    <property type="match status" value="1"/>
</dbReference>
<gene>
    <name evidence="4" type="ordered locus">Awo_c02360</name>
</gene>
<accession>H6LGA9</accession>
<proteinExistence type="predicted"/>
<dbReference type="InterPro" id="IPR002508">
    <property type="entry name" value="MurNAc-LAA_cat"/>
</dbReference>
<evidence type="ECO:0000259" key="3">
    <source>
        <dbReference type="SMART" id="SM00646"/>
    </source>
</evidence>
<reference evidence="5" key="1">
    <citation type="submission" date="2011-07" db="EMBL/GenBank/DDBJ databases">
        <title>Complete genome sequence of Acetobacterium woodii.</title>
        <authorList>
            <person name="Poehlein A."/>
            <person name="Schmidt S."/>
            <person name="Kaster A.-K."/>
            <person name="Goenrich M."/>
            <person name="Vollmers J."/>
            <person name="Thuermer A."/>
            <person name="Gottschalk G."/>
            <person name="Thauer R.K."/>
            <person name="Daniel R."/>
            <person name="Mueller V."/>
        </authorList>
    </citation>
    <scope>NUCLEOTIDE SEQUENCE [LARGE SCALE GENOMIC DNA]</scope>
    <source>
        <strain evidence="5">ATCC 29683 / DSM 1030 / JCM 2381 / KCTC 1655 / WB1</strain>
    </source>
</reference>
<dbReference type="Pfam" id="PF01832">
    <property type="entry name" value="Glucosaminidase"/>
    <property type="match status" value="1"/>
</dbReference>
<sequence>MEIIRNRKKQIALGIVMTLVLLTFFSYFSLDVKAASTTIVVNPGHLDGVDTGAVNKSNGIREVDLNNALAIKVVSTLRQNGYNAMLSHPVPGNPGLPTLLSAPPAYSAYSTTICNKANQIGADLLISIHHNSGAATASGYEFYWSSYHPSVDTNGIYQKPGLWSDGSLADLDATPPTIALKSKELANLLNDNFSENLTYVPSRDKIIERDDAITRKTSMPSVLIEAGYVSNNAEVVKMADDNNQQQMANQILASINELFGANTDLMTATSFTASVNGDKITATVNGVSAPNGLQVIYIPVWSDDGGQDDLKWYPATKQGDGSYSATIDVKDHGYESGNYQLHCYGVDSYGKYTLLGHTTVNVTSSVQEKMTASSVTGTVSGNKITATVKGISAPNGLTGITIPVWSETGGQDDLKWYSATKQSDGSYRVTIDIKDHNYDGGLYNIHAYGIDNNGKMTFLGNTSATVKVDTMTATSVSASVSGNKITAMVKGITAPNGITEVIIPIWSETNGQDDLKWYPATKQSDGSYAVTIDIRDHNNDGGTYNIHAYGKDNNNKMTFVGSTSVNVLVEPMTATSVTASVSGNKITTVVKGIKAPNGLKSIAVPIWSDVNGQDDLKWYTATKQSDGSYAVTIDIKDHNYSGGVYNIHVYGTDDSGKQTFLGNTSVSVATTPMSATSVKASVAENMITVVVSGITAPNGIKKIEIPTWSDINGQDDLIWYTATEQSDGSYKVVIDAKNHHGDSGTYLIDAYGVESDGRFVPLGSTSASVRYVETPIMGETTVTAAELVAYYKASGSVYPQIYNDLGVNLEKFVDLYIQECKVEGVRAEVAFAQAMLETGNLQFGGDVKVTQFNFAGLGATGGVPGFDFSVVYGNNSTGLQTGIRGHVQHLKCYACDEDLKQTNVDPRWNDKIRLRALSVEELAGTWAADTTYATKIKAIMKKF</sequence>
<dbReference type="GO" id="GO:0030288">
    <property type="term" value="C:outer membrane-bounded periplasmic space"/>
    <property type="evidence" value="ECO:0007669"/>
    <property type="project" value="TreeGrafter"/>
</dbReference>
<dbReference type="KEGG" id="awo:Awo_c02360"/>
<feature type="transmembrane region" description="Helical" evidence="2">
    <location>
        <begin position="12"/>
        <end position="30"/>
    </location>
</feature>
<dbReference type="GO" id="GO:0008745">
    <property type="term" value="F:N-acetylmuramoyl-L-alanine amidase activity"/>
    <property type="evidence" value="ECO:0007669"/>
    <property type="project" value="InterPro"/>
</dbReference>
<evidence type="ECO:0000256" key="1">
    <source>
        <dbReference type="ARBA" id="ARBA00022801"/>
    </source>
</evidence>
<dbReference type="InterPro" id="IPR013688">
    <property type="entry name" value="GBS_Bsp-like"/>
</dbReference>
<evidence type="ECO:0000313" key="5">
    <source>
        <dbReference type="Proteomes" id="UP000007177"/>
    </source>
</evidence>
<dbReference type="eggNOG" id="COG0860">
    <property type="taxonomic scope" value="Bacteria"/>
</dbReference>
<dbReference type="Gene3D" id="2.60.40.3760">
    <property type="match status" value="5"/>
</dbReference>
<dbReference type="EMBL" id="CP002987">
    <property type="protein sequence ID" value="AFA47045.1"/>
    <property type="molecule type" value="Genomic_DNA"/>
</dbReference>
<dbReference type="RefSeq" id="WP_014354648.1">
    <property type="nucleotide sequence ID" value="NC_016894.1"/>
</dbReference>